<evidence type="ECO:0000313" key="5">
    <source>
        <dbReference type="EMBL" id="BBE17678.1"/>
    </source>
</evidence>
<reference evidence="5" key="1">
    <citation type="journal article" date="2020" name="Int. J. Syst. Evol. Microbiol.">
        <title>Aquipluma nitroreducens gen. nov. sp. nov., a novel facultatively anaerobic bacterium isolated from a freshwater lake.</title>
        <authorList>
            <person name="Watanabe M."/>
            <person name="Kojima H."/>
            <person name="Fukui M."/>
        </authorList>
    </citation>
    <scope>NUCLEOTIDE SEQUENCE</scope>
    <source>
        <strain evidence="5">MeG22</strain>
    </source>
</reference>
<gene>
    <name evidence="5" type="ORF">AQPE_1835</name>
</gene>
<proteinExistence type="predicted"/>
<accession>A0A5K7S7Y8</accession>
<dbReference type="InterPro" id="IPR003410">
    <property type="entry name" value="HYR_dom"/>
</dbReference>
<dbReference type="Pfam" id="PF02494">
    <property type="entry name" value="HYR"/>
    <property type="match status" value="1"/>
</dbReference>
<dbReference type="InterPro" id="IPR008979">
    <property type="entry name" value="Galactose-bd-like_sf"/>
</dbReference>
<dbReference type="Pfam" id="PF19081">
    <property type="entry name" value="Ig_7"/>
    <property type="match status" value="2"/>
</dbReference>
<organism evidence="5 6">
    <name type="scientific">Aquipluma nitroreducens</name>
    <dbReference type="NCBI Taxonomy" id="2010828"/>
    <lineage>
        <taxon>Bacteria</taxon>
        <taxon>Pseudomonadati</taxon>
        <taxon>Bacteroidota</taxon>
        <taxon>Bacteroidia</taxon>
        <taxon>Marinilabiliales</taxon>
        <taxon>Prolixibacteraceae</taxon>
        <taxon>Aquipluma</taxon>
    </lineage>
</organism>
<name>A0A5K7S7Y8_9BACT</name>
<evidence type="ECO:0000313" key="6">
    <source>
        <dbReference type="Proteomes" id="UP001193389"/>
    </source>
</evidence>
<dbReference type="InterPro" id="IPR044023">
    <property type="entry name" value="Ig_7"/>
</dbReference>
<dbReference type="SUPFAM" id="SSF49785">
    <property type="entry name" value="Galactose-binding domain-like"/>
    <property type="match status" value="1"/>
</dbReference>
<dbReference type="PANTHER" id="PTHR24273">
    <property type="entry name" value="FI04643P-RELATED"/>
    <property type="match status" value="1"/>
</dbReference>
<dbReference type="Gene3D" id="2.60.40.2700">
    <property type="match status" value="1"/>
</dbReference>
<dbReference type="PROSITE" id="PS51820">
    <property type="entry name" value="PA14"/>
    <property type="match status" value="1"/>
</dbReference>
<feature type="domain" description="HYR" evidence="3">
    <location>
        <begin position="1127"/>
        <end position="1209"/>
    </location>
</feature>
<dbReference type="Gene3D" id="2.60.120.260">
    <property type="entry name" value="Galactose-binding domain-like"/>
    <property type="match status" value="1"/>
</dbReference>
<sequence>MVNYANGFAFLFFQKYFEILFKFLRDHCCCIFGFGYPLKTPKRMRRNLLLSKKIGVYLILLVALLVGAGSVNGATIISVRSGNWNATNTWNSGVVPTSTDIVIIRGGYTVTVNVTNATCSTLQIGGDPTNGNNYGTLAFATTGSPKLIVIGNVQVGGNGQTARTGTITFQSGATLDAASVTLGSNQAKPAAGIITMTNGGTLRTGSLEVNTVTGNTWTYGTGTVVLDTDNTLPATIFTTFYNLTTISGTTTTGANLTINGNLNVSDGSTFTLAGANRLTVAGTTTVGGGTSGTLNISGWSTTEIFTGLVTIKSGGTWNNSANLPVNFRGGITNNGTFSVGTGPQTFDTNAQALTGNINMTGAAVTVTGINLTNNGTLTLNSNFSGTGTLTNASTGTINSTAGLTISNLTNQGTLNASSNNLTPNTLVNTSTGILNISGTTYTNPTTLTNQGTINLTSTGTIGTPTASFTNTGTINLNGTGYITGITNNAGSTANFENTSQTIGTFNNATTTSTLNVNALVADNSFINILTAAVSGNTVTYGGVGNQTIKNTTYSNLKLLGSGTKTAGGAIAVNGTTAINGVTFNSGGFSSSLGILTMGSSSTIALGAGLHTITIANSSSASWTGTLSITGWTGTAGSSGTEGKIVVGVGGLTAAQLVNVSFSGYTTGAQILASGELVPKVSAPALAISGTTNHGSACVGTAAATIQYTITNTGSSTASGVTVNSNDAQFVVSNLSSTTIAGGGNATCDVTFTPNAIGPQSATITVASTTAGSNSPTNSLTGTGNPLPIAAVTPSPVDGVSDVCYSGVGAVNSASWAAVSGATSYDVYFGAGSLPGSVTSNVPTNSFTTGALSANTTYYWKVVPKNACGDATGASTWTFTTASSACLSYCAISATNSRPITRVIFDGINNTSSNVNTVTSSYEDFTSITANVQVGQIYSMTVEGNTWGISSNNNTYYYSVYFDWNQNGSFSDAGESFQVGTLNSSTGVDGQQTTANIAIPISAPLGNTRMRVIGQFGGYNTNFCAISDGTNSYGQAEDYTLNIMSACVTAPVAVCKDITVDLDASGNVIISGNQVNNGSTSPCGNTLSYTVSPSNFTCANLGSNTVTLTVKDDGNSKTATCTATVTVRDVTLPTIADCPANINIEVPFGNSGANVYWTAPTVTDNCGVTTFTSSHTSGDFFNLGSTTVTYTAKDNSLNTAACSFTVTVTMADCNPMGINASGQVDWISKVDIGSFSKTSGASNYSDYTSDVINLDGNTNQTVTLTPGVPASGFVEYWKVWIDLNKDGDYLDPGEELYNGNSVSALTSSFTIPDVTVNTTMRVAMKGIHTDDLTVPGGNVSSQYTDWPNGEDITKLVDNVVNQSNLSKYLTFHASGWVQYQFPLGEKYTVTKYSMTSANDFPERDPLTWNLQGSNDGSSWFTIDSRSNEDFPTRWLKKEYTFTNNIAYGYYRLNMTNNSGTILQLGEWELFEIDDTPYPEPCETFSFGEVEDYTVNIAPACVDGTLSLTSNTGTDAQTVCINTLITSITYAVGGGASGATVTGLPSGVTSSFNAGIVTISGSPGANSTYRITTSGTISPCAEASITGSITVNPLPSVSSATVSPSSVCGAGQVTFSATASSGSIKWYDALTGGNEISVLNPTISSNTTYYAEAISPQGCISAARTGVTATVKALPTVSSATVSPSSVCGAAQVTFSATASSGSIKWYDALTGGNEISLLNPTISSNTTYYAEAISPQGCISAARTGVTATVNTASIIILTSGMQNPTICSGTAISTTVYTFGGSATSASVSGLPNGLAYSVNTTNKTVTISGTPTATGTYTITTGGHTSPCIASSISGTVTVNSVLSVSADPTDITCIGNSNGIITATGSGGQSPYQFKLNSGTYASSNTFSGLAPDNYIVWVKDAIGCEGSTTVNVIQVVSPIDIQTPGDNSWIGYVYDGISFNTYAGYLLQPESFSTNFGGDNDATCIPLFSNGIQDRSILSATFSARFLMNSNKTGLYLVDLNSDDGIRLSLDGNIIFSDWTNHAPRLASDVLVPLSSSNLLALEYYENTGQNQVAYNNIREIQNNLTDYIDQTICEGDPLTAINGTLKLDNGNSLPTGITPSYKWYYQKNPSTQWVEISGANGDSYTPSNSIFEAGTYKVKRVVTITSSNNSGAAGTVTGRIESNEATINVNAKPIPGRFY</sequence>
<dbReference type="PROSITE" id="PS50825">
    <property type="entry name" value="HYR"/>
    <property type="match status" value="1"/>
</dbReference>
<dbReference type="InterPro" id="IPR013783">
    <property type="entry name" value="Ig-like_fold"/>
</dbReference>
<feature type="domain" description="PA14" evidence="4">
    <location>
        <begin position="1927"/>
        <end position="2080"/>
    </location>
</feature>
<evidence type="ECO:0000256" key="2">
    <source>
        <dbReference type="SAM" id="Phobius"/>
    </source>
</evidence>
<keyword evidence="1" id="KW-0677">Repeat</keyword>
<dbReference type="Gene3D" id="2.60.40.10">
    <property type="entry name" value="Immunoglobulins"/>
    <property type="match status" value="3"/>
</dbReference>
<dbReference type="Proteomes" id="UP001193389">
    <property type="component" value="Chromosome"/>
</dbReference>
<keyword evidence="2" id="KW-0472">Membrane</keyword>
<dbReference type="SUPFAM" id="SSF56988">
    <property type="entry name" value="Anthrax protective antigen"/>
    <property type="match status" value="1"/>
</dbReference>
<dbReference type="InterPro" id="IPR045474">
    <property type="entry name" value="GEVED"/>
</dbReference>
<evidence type="ECO:0000256" key="1">
    <source>
        <dbReference type="ARBA" id="ARBA00022737"/>
    </source>
</evidence>
<protein>
    <submittedName>
        <fullName evidence="5">Autotransporter protein</fullName>
    </submittedName>
</protein>
<evidence type="ECO:0000259" key="3">
    <source>
        <dbReference type="PROSITE" id="PS50825"/>
    </source>
</evidence>
<dbReference type="EMBL" id="AP018694">
    <property type="protein sequence ID" value="BBE17678.1"/>
    <property type="molecule type" value="Genomic_DNA"/>
</dbReference>
<keyword evidence="2" id="KW-1133">Transmembrane helix</keyword>
<dbReference type="Pfam" id="PF20009">
    <property type="entry name" value="GEVED"/>
    <property type="match status" value="2"/>
</dbReference>
<feature type="transmembrane region" description="Helical" evidence="2">
    <location>
        <begin position="54"/>
        <end position="77"/>
    </location>
</feature>
<dbReference type="PANTHER" id="PTHR24273:SF32">
    <property type="entry name" value="HYALIN"/>
    <property type="match status" value="1"/>
</dbReference>
<evidence type="ECO:0000259" key="4">
    <source>
        <dbReference type="PROSITE" id="PS51820"/>
    </source>
</evidence>
<dbReference type="KEGG" id="anf:AQPE_1835"/>
<dbReference type="InterPro" id="IPR037524">
    <property type="entry name" value="PA14/GLEYA"/>
</dbReference>
<keyword evidence="6" id="KW-1185">Reference proteome</keyword>
<keyword evidence="2" id="KW-0812">Transmembrane</keyword>